<evidence type="ECO:0000313" key="3">
    <source>
        <dbReference type="EMBL" id="GHD46056.1"/>
    </source>
</evidence>
<name>A0A918XQY6_9PROT</name>
<keyword evidence="4" id="KW-1185">Reference proteome</keyword>
<evidence type="ECO:0000313" key="4">
    <source>
        <dbReference type="Proteomes" id="UP000630353"/>
    </source>
</evidence>
<feature type="domain" description="DUF2061" evidence="2">
    <location>
        <begin position="315"/>
        <end position="364"/>
    </location>
</feature>
<comment type="caution">
    <text evidence="3">The sequence shown here is derived from an EMBL/GenBank/DDBJ whole genome shotgun (WGS) entry which is preliminary data.</text>
</comment>
<organism evidence="3 4">
    <name type="scientific">Thalassobaculum fulvum</name>
    <dbReference type="NCBI Taxonomy" id="1633335"/>
    <lineage>
        <taxon>Bacteria</taxon>
        <taxon>Pseudomonadati</taxon>
        <taxon>Pseudomonadota</taxon>
        <taxon>Alphaproteobacteria</taxon>
        <taxon>Rhodospirillales</taxon>
        <taxon>Thalassobaculaceae</taxon>
        <taxon>Thalassobaculum</taxon>
    </lineage>
</organism>
<dbReference type="RefSeq" id="WP_189988306.1">
    <property type="nucleotide sequence ID" value="NZ_BMZS01000003.1"/>
</dbReference>
<evidence type="ECO:0000259" key="2">
    <source>
        <dbReference type="Pfam" id="PF09834"/>
    </source>
</evidence>
<gene>
    <name evidence="3" type="ORF">GCM10017083_14780</name>
</gene>
<reference evidence="3" key="2">
    <citation type="submission" date="2020-09" db="EMBL/GenBank/DDBJ databases">
        <authorList>
            <person name="Sun Q."/>
            <person name="Kim S."/>
        </authorList>
    </citation>
    <scope>NUCLEOTIDE SEQUENCE</scope>
    <source>
        <strain evidence="3">KCTC 42651</strain>
    </source>
</reference>
<protein>
    <recommendedName>
        <fullName evidence="2">DUF2061 domain-containing protein</fullName>
    </recommendedName>
</protein>
<dbReference type="AlphaFoldDB" id="A0A918XQY6"/>
<dbReference type="Proteomes" id="UP000630353">
    <property type="component" value="Unassembled WGS sequence"/>
</dbReference>
<feature type="chain" id="PRO_5036918402" description="DUF2061 domain-containing protein" evidence="1">
    <location>
        <begin position="28"/>
        <end position="391"/>
    </location>
</feature>
<feature type="signal peptide" evidence="1">
    <location>
        <begin position="1"/>
        <end position="27"/>
    </location>
</feature>
<reference evidence="3" key="1">
    <citation type="journal article" date="2014" name="Int. J. Syst. Evol. Microbiol.">
        <title>Complete genome sequence of Corynebacterium casei LMG S-19264T (=DSM 44701T), isolated from a smear-ripened cheese.</title>
        <authorList>
            <consortium name="US DOE Joint Genome Institute (JGI-PGF)"/>
            <person name="Walter F."/>
            <person name="Albersmeier A."/>
            <person name="Kalinowski J."/>
            <person name="Ruckert C."/>
        </authorList>
    </citation>
    <scope>NUCLEOTIDE SEQUENCE</scope>
    <source>
        <strain evidence="3">KCTC 42651</strain>
    </source>
</reference>
<accession>A0A918XQY6</accession>
<sequence>MTFHSLRIATATLAAGCLLAWSASAGAQSIGTTVSGTVTVAGKQIPLPAGDFTVVDVALTSARVVKSGVETDRLDLGPIRKTTLAQIVDGRVGTVVEIAANLLPHHDGWGAPADCSRKDLYAAVSNYKSGWDVSCLYLKPLQAGGSDMPGGQAVARFAREHGAVASDFWILAGLRVADRSDVVDVRYHVDPAALGMPATAGGADLWSPAAIEGQPARLAIVKDVAAWAAQAAAPLSLGLRGRLEPAAAGYPPIAGAAAVDPDGVERARRADALQQLRAAGAISESEFDRQMAGIAGPAAVAGAAGWTYAQVAGWKAFTYRVVVTTINAGIDYVFIGRPFAAGVLVILQVVVNTTKFFFHEMMWQEMFGISPLQRDTPNIVEFGRIVTASSN</sequence>
<evidence type="ECO:0000256" key="1">
    <source>
        <dbReference type="SAM" id="SignalP"/>
    </source>
</evidence>
<dbReference type="EMBL" id="BMZS01000003">
    <property type="protein sequence ID" value="GHD46056.1"/>
    <property type="molecule type" value="Genomic_DNA"/>
</dbReference>
<dbReference type="Pfam" id="PF09834">
    <property type="entry name" value="DUF2061"/>
    <property type="match status" value="1"/>
</dbReference>
<dbReference type="InterPro" id="IPR018638">
    <property type="entry name" value="DUF2061_membrane"/>
</dbReference>
<keyword evidence="1" id="KW-0732">Signal</keyword>
<proteinExistence type="predicted"/>